<evidence type="ECO:0008006" key="3">
    <source>
        <dbReference type="Google" id="ProtNLM"/>
    </source>
</evidence>
<dbReference type="InterPro" id="IPR032675">
    <property type="entry name" value="LRR_dom_sf"/>
</dbReference>
<dbReference type="AlphaFoldDB" id="A0A822ZDI5"/>
<comment type="caution">
    <text evidence="1">The sequence shown here is derived from an EMBL/GenBank/DDBJ whole genome shotgun (WGS) entry which is preliminary data.</text>
</comment>
<accession>A0A822ZDI5</accession>
<dbReference type="PANTHER" id="PTHR36766">
    <property type="entry name" value="PLANT BROAD-SPECTRUM MILDEW RESISTANCE PROTEIN RPW8"/>
    <property type="match status" value="1"/>
</dbReference>
<organism evidence="1 2">
    <name type="scientific">Nelumbo nucifera</name>
    <name type="common">Sacred lotus</name>
    <dbReference type="NCBI Taxonomy" id="4432"/>
    <lineage>
        <taxon>Eukaryota</taxon>
        <taxon>Viridiplantae</taxon>
        <taxon>Streptophyta</taxon>
        <taxon>Embryophyta</taxon>
        <taxon>Tracheophyta</taxon>
        <taxon>Spermatophyta</taxon>
        <taxon>Magnoliopsida</taxon>
        <taxon>Proteales</taxon>
        <taxon>Nelumbonaceae</taxon>
        <taxon>Nelumbo</taxon>
    </lineage>
</organism>
<keyword evidence="2" id="KW-1185">Reference proteome</keyword>
<evidence type="ECO:0000313" key="2">
    <source>
        <dbReference type="Proteomes" id="UP000607653"/>
    </source>
</evidence>
<dbReference type="PANTHER" id="PTHR36766:SF70">
    <property type="entry name" value="DISEASE RESISTANCE PROTEIN RGA4"/>
    <property type="match status" value="1"/>
</dbReference>
<evidence type="ECO:0000313" key="1">
    <source>
        <dbReference type="EMBL" id="DAD39648.1"/>
    </source>
</evidence>
<dbReference type="SUPFAM" id="SSF52047">
    <property type="entry name" value="RNI-like"/>
    <property type="match status" value="1"/>
</dbReference>
<dbReference type="Gene3D" id="3.80.10.10">
    <property type="entry name" value="Ribonuclease Inhibitor"/>
    <property type="match status" value="1"/>
</dbReference>
<reference evidence="1 2" key="1">
    <citation type="journal article" date="2020" name="Mol. Biol. Evol.">
        <title>Distinct Expression and Methylation Patterns for Genes with Different Fates following a Single Whole-Genome Duplication in Flowering Plants.</title>
        <authorList>
            <person name="Shi T."/>
            <person name="Rahmani R.S."/>
            <person name="Gugger P.F."/>
            <person name="Wang M."/>
            <person name="Li H."/>
            <person name="Zhang Y."/>
            <person name="Li Z."/>
            <person name="Wang Q."/>
            <person name="Van de Peer Y."/>
            <person name="Marchal K."/>
            <person name="Chen J."/>
        </authorList>
    </citation>
    <scope>NUCLEOTIDE SEQUENCE [LARGE SCALE GENOMIC DNA]</scope>
    <source>
        <tissue evidence="1">Leaf</tissue>
    </source>
</reference>
<protein>
    <recommendedName>
        <fullName evidence="3">Disease resistance protein RGA3</fullName>
    </recommendedName>
</protein>
<sequence>MLQQLKALEVFHIFRCPKLDSLSTGMQCLSALEELKISDCPELHLLEDMQGLANLKTLSIEKAPSLVSFPEELLQATALQRLSIQNVLNSQIFERELHISDCPNLRSLPANINHLLRLHISKCPHLWRRCQKTGEDWSKIEKIMKKDILYSPRAEQRHHGY</sequence>
<proteinExistence type="predicted"/>
<dbReference type="Proteomes" id="UP000607653">
    <property type="component" value="Unassembled WGS sequence"/>
</dbReference>
<name>A0A822ZDI5_NELNU</name>
<dbReference type="EMBL" id="DUZY01000005">
    <property type="protein sequence ID" value="DAD39648.1"/>
    <property type="molecule type" value="Genomic_DNA"/>
</dbReference>
<gene>
    <name evidence="1" type="ORF">HUJ06_013971</name>
</gene>